<evidence type="ECO:0000313" key="2">
    <source>
        <dbReference type="Proteomes" id="UP000078387"/>
    </source>
</evidence>
<gene>
    <name evidence="1" type="ORF">CL6EHI_173640</name>
</gene>
<protein>
    <submittedName>
        <fullName evidence="1">Uncharacterized protein</fullName>
    </submittedName>
</protein>
<dbReference type="AlphaFoldDB" id="A0A5K1USU9"/>
<accession>A0A5K1USU9</accession>
<dbReference type="EMBL" id="BDEQ01000001">
    <property type="protein sequence ID" value="GAT98688.1"/>
    <property type="molecule type" value="Genomic_DNA"/>
</dbReference>
<dbReference type="VEuPathDB" id="AmoebaDB:KM1_297300"/>
<name>A0A5K1USU9_ENTHI</name>
<organism evidence="1 2">
    <name type="scientific">Entamoeba histolytica</name>
    <dbReference type="NCBI Taxonomy" id="5759"/>
    <lineage>
        <taxon>Eukaryota</taxon>
        <taxon>Amoebozoa</taxon>
        <taxon>Evosea</taxon>
        <taxon>Archamoebae</taxon>
        <taxon>Mastigamoebida</taxon>
        <taxon>Entamoebidae</taxon>
        <taxon>Entamoeba</taxon>
    </lineage>
</organism>
<reference evidence="1 2" key="1">
    <citation type="submission" date="2016-05" db="EMBL/GenBank/DDBJ databases">
        <title>First whole genome sequencing of Entamoeba histolytica HM1:IMSS-clone-6.</title>
        <authorList>
            <person name="Mukherjee Avik.K."/>
            <person name="Izumyama S."/>
            <person name="Nakada-Tsukui K."/>
            <person name="Nozaki T."/>
        </authorList>
    </citation>
    <scope>NUCLEOTIDE SEQUENCE [LARGE SCALE GENOMIC DNA]</scope>
    <source>
        <strain evidence="1 2">HM1:IMSS clone 6</strain>
    </source>
</reference>
<proteinExistence type="predicted"/>
<evidence type="ECO:0000313" key="1">
    <source>
        <dbReference type="EMBL" id="GAT98688.1"/>
    </source>
</evidence>
<dbReference type="VEuPathDB" id="AmoebaDB:EHI_173640"/>
<comment type="caution">
    <text evidence="1">The sequence shown here is derived from an EMBL/GenBank/DDBJ whole genome shotgun (WGS) entry which is preliminary data.</text>
</comment>
<dbReference type="Proteomes" id="UP000078387">
    <property type="component" value="Unassembled WGS sequence"/>
</dbReference>
<dbReference type="VEuPathDB" id="AmoebaDB:EHI5A_265110"/>
<sequence length="208" mass="24009">MNTEVSIKDLINTCNILQMNQYDIVLEKETITLKDIPSLLVINRIKLTGINPDNDEKQIQINEQPTNHIIITSEKGNTQTWQSLNIPTSTVTFLTMKDDDEHEIMITEGSGILYVVMSFDLKTRAIRFGAYKNQWFNITPQKNIIIFPYRLNYNDSTKRLLLTLESGGREQNSDQQYIEIDLEINGGLSTISPGLFDEIWNKYFNKEV</sequence>